<accession>A0A151ST28</accession>
<gene>
    <name evidence="1" type="ORF">KK1_004265</name>
</gene>
<dbReference type="Proteomes" id="UP000075243">
    <property type="component" value="Chromosome 11"/>
</dbReference>
<evidence type="ECO:0000313" key="1">
    <source>
        <dbReference type="EMBL" id="KYP57977.1"/>
    </source>
</evidence>
<sequence>MQEKLNQFKRNQVWELVNGLSNHPIIGTKWIFRNKLDKHGILIRNKARLVVK</sequence>
<evidence type="ECO:0008006" key="3">
    <source>
        <dbReference type="Google" id="ProtNLM"/>
    </source>
</evidence>
<evidence type="ECO:0000313" key="2">
    <source>
        <dbReference type="Proteomes" id="UP000075243"/>
    </source>
</evidence>
<name>A0A151ST28_CAJCA</name>
<protein>
    <recommendedName>
        <fullName evidence="3">Reverse transcriptase Ty1/copia-type domain-containing protein</fullName>
    </recommendedName>
</protein>
<dbReference type="AlphaFoldDB" id="A0A151ST28"/>
<organism evidence="1 2">
    <name type="scientific">Cajanus cajan</name>
    <name type="common">Pigeon pea</name>
    <name type="synonym">Cajanus indicus</name>
    <dbReference type="NCBI Taxonomy" id="3821"/>
    <lineage>
        <taxon>Eukaryota</taxon>
        <taxon>Viridiplantae</taxon>
        <taxon>Streptophyta</taxon>
        <taxon>Embryophyta</taxon>
        <taxon>Tracheophyta</taxon>
        <taxon>Spermatophyta</taxon>
        <taxon>Magnoliopsida</taxon>
        <taxon>eudicotyledons</taxon>
        <taxon>Gunneridae</taxon>
        <taxon>Pentapetalae</taxon>
        <taxon>rosids</taxon>
        <taxon>fabids</taxon>
        <taxon>Fabales</taxon>
        <taxon>Fabaceae</taxon>
        <taxon>Papilionoideae</taxon>
        <taxon>50 kb inversion clade</taxon>
        <taxon>NPAAA clade</taxon>
        <taxon>indigoferoid/millettioid clade</taxon>
        <taxon>Phaseoleae</taxon>
        <taxon>Cajanus</taxon>
    </lineage>
</organism>
<dbReference type="Gramene" id="C.cajan_04164.t">
    <property type="protein sequence ID" value="C.cajan_04164.t.cds1"/>
    <property type="gene ID" value="C.cajan_04164"/>
</dbReference>
<reference evidence="1 2" key="1">
    <citation type="journal article" date="2012" name="Nat. Biotechnol.">
        <title>Draft genome sequence of pigeonpea (Cajanus cajan), an orphan legume crop of resource-poor farmers.</title>
        <authorList>
            <person name="Varshney R.K."/>
            <person name="Chen W."/>
            <person name="Li Y."/>
            <person name="Bharti A.K."/>
            <person name="Saxena R.K."/>
            <person name="Schlueter J.A."/>
            <person name="Donoghue M.T."/>
            <person name="Azam S."/>
            <person name="Fan G."/>
            <person name="Whaley A.M."/>
            <person name="Farmer A.D."/>
            <person name="Sheridan J."/>
            <person name="Iwata A."/>
            <person name="Tuteja R."/>
            <person name="Penmetsa R.V."/>
            <person name="Wu W."/>
            <person name="Upadhyaya H.D."/>
            <person name="Yang S.P."/>
            <person name="Shah T."/>
            <person name="Saxena K.B."/>
            <person name="Michael T."/>
            <person name="McCombie W.R."/>
            <person name="Yang B."/>
            <person name="Zhang G."/>
            <person name="Yang H."/>
            <person name="Wang J."/>
            <person name="Spillane C."/>
            <person name="Cook D.R."/>
            <person name="May G.D."/>
            <person name="Xu X."/>
            <person name="Jackson S.A."/>
        </authorList>
    </citation>
    <scope>NUCLEOTIDE SEQUENCE [LARGE SCALE GENOMIC DNA]</scope>
    <source>
        <strain evidence="2">cv. Asha</strain>
    </source>
</reference>
<proteinExistence type="predicted"/>
<keyword evidence="2" id="KW-1185">Reference proteome</keyword>
<dbReference type="EMBL" id="CM003613">
    <property type="protein sequence ID" value="KYP57977.1"/>
    <property type="molecule type" value="Genomic_DNA"/>
</dbReference>